<keyword evidence="4 11" id="KW-0813">Transport</keyword>
<proteinExistence type="inferred from homology"/>
<dbReference type="Pfam" id="PF00528">
    <property type="entry name" value="BPD_transp_1"/>
    <property type="match status" value="1"/>
</dbReference>
<dbReference type="InterPro" id="IPR000515">
    <property type="entry name" value="MetI-like"/>
</dbReference>
<keyword evidence="7 11" id="KW-0812">Transmembrane</keyword>
<comment type="similarity">
    <text evidence="3">Belongs to the binding-protein-dependent transport system permease family. MalFG subfamily.</text>
</comment>
<reference evidence="13 14" key="1">
    <citation type="submission" date="2015-08" db="EMBL/GenBank/DDBJ databases">
        <title>Investigation of the bacterial diversity of lava forest soil.</title>
        <authorList>
            <person name="Lee J.S."/>
        </authorList>
    </citation>
    <scope>NUCLEOTIDE SEQUENCE [LARGE SCALE GENOMIC DNA]</scope>
    <source>
        <strain evidence="13 14">GJW-30</strain>
    </source>
</reference>
<feature type="transmembrane region" description="Helical" evidence="11">
    <location>
        <begin position="200"/>
        <end position="224"/>
    </location>
</feature>
<evidence type="ECO:0000313" key="13">
    <source>
        <dbReference type="EMBL" id="BAT61631.1"/>
    </source>
</evidence>
<dbReference type="EMBL" id="AP014946">
    <property type="protein sequence ID" value="BAT61631.1"/>
    <property type="molecule type" value="Genomic_DNA"/>
</dbReference>
<dbReference type="PANTHER" id="PTHR32243">
    <property type="entry name" value="MALTOSE TRANSPORT SYSTEM PERMEASE-RELATED"/>
    <property type="match status" value="1"/>
</dbReference>
<evidence type="ECO:0000256" key="7">
    <source>
        <dbReference type="ARBA" id="ARBA00022692"/>
    </source>
</evidence>
<evidence type="ECO:0000256" key="3">
    <source>
        <dbReference type="ARBA" id="ARBA00009047"/>
    </source>
</evidence>
<sequence>MSTQAINTPVAVQPDETGFFAMMAPGARRAFFYLVVIGVCFAIAFPVLWLILTSLRPASGMFYVHRGTEFTLENFVEVFANKTVLKAYLNSAIIATLATILSLGITVTSGYMLSRFKGPIATGWFSTIYLFRCVPYISWVLPLYLLTQSLGIYDTYLGLLLPHVAVHICFFSWLMKGFFDGIDPSMEYAALIDGCTRWGAFVRVALPSAIPGIAALAVLCWLWTWNEFLFALLLTSHNTPVLTVVMAQFVHELGIEWNLMSATAVMALGPALLITFFGQKYVISGLKI</sequence>
<organism evidence="13 14">
    <name type="scientific">Variibacter gotjawalensis</name>
    <dbReference type="NCBI Taxonomy" id="1333996"/>
    <lineage>
        <taxon>Bacteria</taxon>
        <taxon>Pseudomonadati</taxon>
        <taxon>Pseudomonadota</taxon>
        <taxon>Alphaproteobacteria</taxon>
        <taxon>Hyphomicrobiales</taxon>
        <taxon>Nitrobacteraceae</taxon>
        <taxon>Variibacter</taxon>
    </lineage>
</organism>
<dbReference type="KEGG" id="vgo:GJW-30_1_04190"/>
<evidence type="ECO:0000259" key="12">
    <source>
        <dbReference type="PROSITE" id="PS50928"/>
    </source>
</evidence>
<dbReference type="InterPro" id="IPR050901">
    <property type="entry name" value="BP-dep_ABC_trans_perm"/>
</dbReference>
<dbReference type="SUPFAM" id="SSF161098">
    <property type="entry name" value="MetI-like"/>
    <property type="match status" value="1"/>
</dbReference>
<dbReference type="OrthoDB" id="9815445at2"/>
<evidence type="ECO:0000256" key="10">
    <source>
        <dbReference type="ARBA" id="ARBA00041109"/>
    </source>
</evidence>
<keyword evidence="9 11" id="KW-0472">Membrane</keyword>
<accession>A0A0S3Q0C7</accession>
<comment type="subcellular location">
    <subcellularLocation>
        <location evidence="2 11">Cell membrane</location>
        <topology evidence="2 11">Multi-pass membrane protein</topology>
    </subcellularLocation>
</comment>
<feature type="transmembrane region" description="Helical" evidence="11">
    <location>
        <begin position="230"/>
        <end position="250"/>
    </location>
</feature>
<keyword evidence="14" id="KW-1185">Reference proteome</keyword>
<keyword evidence="5" id="KW-1003">Cell membrane</keyword>
<dbReference type="Gene3D" id="1.10.3720.10">
    <property type="entry name" value="MetI-like"/>
    <property type="match status" value="1"/>
</dbReference>
<evidence type="ECO:0000256" key="2">
    <source>
        <dbReference type="ARBA" id="ARBA00004651"/>
    </source>
</evidence>
<protein>
    <recommendedName>
        <fullName evidence="10">Maltose/maltodextrin transport system permease protein MalG</fullName>
    </recommendedName>
</protein>
<evidence type="ECO:0000256" key="6">
    <source>
        <dbReference type="ARBA" id="ARBA00022597"/>
    </source>
</evidence>
<evidence type="ECO:0000313" key="14">
    <source>
        <dbReference type="Proteomes" id="UP000236884"/>
    </source>
</evidence>
<dbReference type="GO" id="GO:0055085">
    <property type="term" value="P:transmembrane transport"/>
    <property type="evidence" value="ECO:0007669"/>
    <property type="project" value="InterPro"/>
</dbReference>
<dbReference type="CDD" id="cd06261">
    <property type="entry name" value="TM_PBP2"/>
    <property type="match status" value="1"/>
</dbReference>
<evidence type="ECO:0000256" key="5">
    <source>
        <dbReference type="ARBA" id="ARBA00022475"/>
    </source>
</evidence>
<keyword evidence="6" id="KW-0762">Sugar transport</keyword>
<feature type="transmembrane region" description="Helical" evidence="11">
    <location>
        <begin position="124"/>
        <end position="144"/>
    </location>
</feature>
<evidence type="ECO:0000256" key="9">
    <source>
        <dbReference type="ARBA" id="ARBA00023136"/>
    </source>
</evidence>
<dbReference type="PANTHER" id="PTHR32243:SF50">
    <property type="entry name" value="MALTOSE_MALTODEXTRIN TRANSPORT SYSTEM PERMEASE PROTEIN MALG"/>
    <property type="match status" value="1"/>
</dbReference>
<evidence type="ECO:0000256" key="11">
    <source>
        <dbReference type="RuleBase" id="RU363032"/>
    </source>
</evidence>
<feature type="transmembrane region" description="Helical" evidence="11">
    <location>
        <begin position="30"/>
        <end position="52"/>
    </location>
</feature>
<feature type="transmembrane region" description="Helical" evidence="11">
    <location>
        <begin position="257"/>
        <end position="278"/>
    </location>
</feature>
<dbReference type="PROSITE" id="PS50928">
    <property type="entry name" value="ABC_TM1"/>
    <property type="match status" value="1"/>
</dbReference>
<dbReference type="GO" id="GO:0005886">
    <property type="term" value="C:plasma membrane"/>
    <property type="evidence" value="ECO:0007669"/>
    <property type="project" value="UniProtKB-SubCell"/>
</dbReference>
<evidence type="ECO:0000256" key="8">
    <source>
        <dbReference type="ARBA" id="ARBA00022989"/>
    </source>
</evidence>
<dbReference type="AlphaFoldDB" id="A0A0S3Q0C7"/>
<feature type="transmembrane region" description="Helical" evidence="11">
    <location>
        <begin position="87"/>
        <end position="112"/>
    </location>
</feature>
<dbReference type="RefSeq" id="WP_096358301.1">
    <property type="nucleotide sequence ID" value="NZ_AP014946.1"/>
</dbReference>
<evidence type="ECO:0000256" key="1">
    <source>
        <dbReference type="ARBA" id="ARBA00002264"/>
    </source>
</evidence>
<feature type="transmembrane region" description="Helical" evidence="11">
    <location>
        <begin position="156"/>
        <end position="179"/>
    </location>
</feature>
<dbReference type="InterPro" id="IPR035906">
    <property type="entry name" value="MetI-like_sf"/>
</dbReference>
<name>A0A0S3Q0C7_9BRAD</name>
<keyword evidence="8 11" id="KW-1133">Transmembrane helix</keyword>
<feature type="domain" description="ABC transmembrane type-1" evidence="12">
    <location>
        <begin position="88"/>
        <end position="278"/>
    </location>
</feature>
<gene>
    <name evidence="13" type="primary">araQ_3</name>
    <name evidence="13" type="ORF">GJW-30_1_04190</name>
</gene>
<evidence type="ECO:0000256" key="4">
    <source>
        <dbReference type="ARBA" id="ARBA00022448"/>
    </source>
</evidence>
<dbReference type="Proteomes" id="UP000236884">
    <property type="component" value="Chromosome"/>
</dbReference>
<comment type="function">
    <text evidence="1">Part of the ABC transporter complex MalEFGK involved in maltose/maltodextrin import. Probably responsible for the translocation of the substrate across the membrane.</text>
</comment>